<organism evidence="9 10">
    <name type="scientific">Alkalibacillus haloalkaliphilus</name>
    <dbReference type="NCBI Taxonomy" id="94136"/>
    <lineage>
        <taxon>Bacteria</taxon>
        <taxon>Bacillati</taxon>
        <taxon>Bacillota</taxon>
        <taxon>Bacilli</taxon>
        <taxon>Bacillales</taxon>
        <taxon>Bacillaceae</taxon>
        <taxon>Alkalibacillus</taxon>
    </lineage>
</organism>
<evidence type="ECO:0000256" key="6">
    <source>
        <dbReference type="PIRNR" id="PIRNR002854"/>
    </source>
</evidence>
<evidence type="ECO:0000256" key="3">
    <source>
        <dbReference type="ARBA" id="ARBA00023136"/>
    </source>
</evidence>
<dbReference type="OrthoDB" id="9812878at2"/>
<keyword evidence="3" id="KW-0472">Membrane</keyword>
<feature type="signal peptide" evidence="8">
    <location>
        <begin position="1"/>
        <end position="18"/>
    </location>
</feature>
<evidence type="ECO:0000256" key="2">
    <source>
        <dbReference type="ARBA" id="ARBA00022729"/>
    </source>
</evidence>
<proteinExistence type="inferred from homology"/>
<dbReference type="InterPro" id="IPR004872">
    <property type="entry name" value="Lipoprotein_NlpA"/>
</dbReference>
<keyword evidence="5 6" id="KW-0449">Lipoprotein</keyword>
<evidence type="ECO:0000313" key="9">
    <source>
        <dbReference type="EMBL" id="GEN47038.1"/>
    </source>
</evidence>
<dbReference type="Gene3D" id="3.40.190.10">
    <property type="entry name" value="Periplasmic binding protein-like II"/>
    <property type="match status" value="2"/>
</dbReference>
<dbReference type="SUPFAM" id="SSF53850">
    <property type="entry name" value="Periplasmic binding protein-like II"/>
    <property type="match status" value="1"/>
</dbReference>
<accession>A0A511W9L3</accession>
<comment type="subcellular location">
    <subcellularLocation>
        <location evidence="1">Membrane</location>
        <topology evidence="1">Lipid-anchor</topology>
    </subcellularLocation>
</comment>
<name>A0A511W9L3_9BACI</name>
<dbReference type="AlphaFoldDB" id="A0A511W9L3"/>
<reference evidence="9 10" key="1">
    <citation type="submission" date="2019-07" db="EMBL/GenBank/DDBJ databases">
        <title>Whole genome shotgun sequence of Alkalibacillus haloalkaliphilus NBRC 103110.</title>
        <authorList>
            <person name="Hosoyama A."/>
            <person name="Uohara A."/>
            <person name="Ohji S."/>
            <person name="Ichikawa N."/>
        </authorList>
    </citation>
    <scope>NUCLEOTIDE SEQUENCE [LARGE SCALE GENOMIC DNA]</scope>
    <source>
        <strain evidence="9 10">NBRC 103110</strain>
    </source>
</reference>
<protein>
    <recommendedName>
        <fullName evidence="6">Lipoprotein</fullName>
    </recommendedName>
</protein>
<evidence type="ECO:0000256" key="8">
    <source>
        <dbReference type="SAM" id="SignalP"/>
    </source>
</evidence>
<evidence type="ECO:0000256" key="1">
    <source>
        <dbReference type="ARBA" id="ARBA00004635"/>
    </source>
</evidence>
<comment type="caution">
    <text evidence="9">The sequence shown here is derived from an EMBL/GenBank/DDBJ whole genome shotgun (WGS) entry which is preliminary data.</text>
</comment>
<evidence type="ECO:0000256" key="4">
    <source>
        <dbReference type="ARBA" id="ARBA00023139"/>
    </source>
</evidence>
<dbReference type="EMBL" id="BJYA01000023">
    <property type="protein sequence ID" value="GEN47038.1"/>
    <property type="molecule type" value="Genomic_DNA"/>
</dbReference>
<feature type="lipid moiety-binding region" description="S-diacylglycerol cysteine" evidence="7">
    <location>
        <position position="20"/>
    </location>
</feature>
<dbReference type="PIRSF" id="PIRSF002854">
    <property type="entry name" value="MetQ"/>
    <property type="match status" value="1"/>
</dbReference>
<sequence length="274" mass="30196">MKKLYSALLVAFLAVVLAACGTGEAEGDEGPVEITVGSSNVPHSEVLEEAKPLLEEEGIELEVEVYQDYVLPNEDLENGTLDANYFQHIPYLEDQIAEVGYDFVHLGGIHIEPMGIYSKNITDLDEIEEGTEVIMSRSVADHGRILSLLQENGLVEIDPEVDPVAAEIDDVVENPYNLEFDPSIEAGLLPEFYEREEDALVAINTNYAIEAGLVPTEDALIVEGSESPYSNVIATRAENEDLEALHTLVEVLRSEEIQTFMEEEYEGAIVPVNE</sequence>
<evidence type="ECO:0000313" key="10">
    <source>
        <dbReference type="Proteomes" id="UP000321440"/>
    </source>
</evidence>
<keyword evidence="10" id="KW-1185">Reference proteome</keyword>
<gene>
    <name evidence="9" type="ORF">AHA02nite_28140</name>
</gene>
<dbReference type="Proteomes" id="UP000321440">
    <property type="component" value="Unassembled WGS sequence"/>
</dbReference>
<keyword evidence="4" id="KW-0564">Palmitate</keyword>
<dbReference type="GO" id="GO:0016020">
    <property type="term" value="C:membrane"/>
    <property type="evidence" value="ECO:0007669"/>
    <property type="project" value="UniProtKB-SubCell"/>
</dbReference>
<dbReference type="RefSeq" id="WP_146818371.1">
    <property type="nucleotide sequence ID" value="NZ_BJYA01000023.1"/>
</dbReference>
<feature type="chain" id="PRO_5039253527" description="Lipoprotein" evidence="8">
    <location>
        <begin position="19"/>
        <end position="274"/>
    </location>
</feature>
<dbReference type="PROSITE" id="PS51257">
    <property type="entry name" value="PROKAR_LIPOPROTEIN"/>
    <property type="match status" value="1"/>
</dbReference>
<evidence type="ECO:0000256" key="7">
    <source>
        <dbReference type="PIRSR" id="PIRSR002854-1"/>
    </source>
</evidence>
<keyword evidence="2 8" id="KW-0732">Signal</keyword>
<evidence type="ECO:0000256" key="5">
    <source>
        <dbReference type="ARBA" id="ARBA00023288"/>
    </source>
</evidence>
<dbReference type="PANTHER" id="PTHR30429:SF0">
    <property type="entry name" value="METHIONINE-BINDING LIPOPROTEIN METQ"/>
    <property type="match status" value="1"/>
</dbReference>
<comment type="similarity">
    <text evidence="6">Belongs to the nlpA lipoprotein family.</text>
</comment>
<dbReference type="Pfam" id="PF03180">
    <property type="entry name" value="Lipoprotein_9"/>
    <property type="match status" value="1"/>
</dbReference>
<dbReference type="PANTHER" id="PTHR30429">
    <property type="entry name" value="D-METHIONINE-BINDING LIPOPROTEIN METQ"/>
    <property type="match status" value="1"/>
</dbReference>